<accession>A0A7S2WBC9</accession>
<dbReference type="EMBL" id="HBHK01009705">
    <property type="protein sequence ID" value="CAD9678095.1"/>
    <property type="molecule type" value="Transcribed_RNA"/>
</dbReference>
<organism evidence="2">
    <name type="scientific">Mucochytrium quahogii</name>
    <dbReference type="NCBI Taxonomy" id="96639"/>
    <lineage>
        <taxon>Eukaryota</taxon>
        <taxon>Sar</taxon>
        <taxon>Stramenopiles</taxon>
        <taxon>Bigyra</taxon>
        <taxon>Labyrinthulomycetes</taxon>
        <taxon>Thraustochytrida</taxon>
        <taxon>Thraustochytriidae</taxon>
        <taxon>Mucochytrium</taxon>
    </lineage>
</organism>
<sequence length="873" mass="95368">MKILGGLVAVVVVVQGKDIWLAKCEGSRGSLEWDRDTLEQIENGEFTYKTLVDRISSGPIVRTHNSENLWLGNGKSLALTGNHVYKTCRMGKSSTLTLRNGSSIECETFETQDKSAIRFSNSLLSVTRGFMSKGRVHFSVPKGLTAKLDGEYFLLQNAEMSGSFQIQKQSRLTVFGNVVFGDGIHVACEDTRACVGIRGMQRMTFQGAGSMLVPIISEGTLSMTAHNKIVSFDGVVESSGCIDIRRGVTLVANSRFSSTGSVRVQESTVRFNQQTLLLGGVVNTGTIEIERYENLFLGDYTGVSGVLNVYGSLFVGGVVEAGIIHTATDAIVFVGRNDDVNLAYLHERHAGNFVRFASAYSQTTETPAVILEADVTGENTAGNTLYDLVSKASGTRNLADNVVLYAGGVEIERTDATIKLDTLATISVVPKKGRNTLSSSQIMSLFLQTKQAQLRMRTGDLSLKWSKYNLDQVHVAGTSRLSIACKKLANITSLELNGTLTIAKKRNFVVKSMTGLGTLENHGSFTCANRCESKTTQNHREGDFVGENFVVHSQLTTTSSFKCNSLVLNNNTALKIQGGSFDVSNTWLVGSSNIHVDSSPKDDVFFDSIFGNERAPDSKASFTVSSTSQVTVRTHLGAEYLDVHVEGALQVLQSHSVNRKLAEPFDIGAITLRSINASGGSLETHSRDMRLQRLILTSDSKMVTYVQDQLILDYFYMDGEATKFDVFGLFVMFGNADLVAGRLYAHSVLNYNGTLDIGCHVDLPIKSYTQEVGSLQFHLCEKRPDYGRGILYSESVTIQGGQVNLVIPENASKTHHVFQAIYTNLDAFYTPRGYEAIDLHVKTTSGLYATSQVMNPYLWNGQLSTTLQINVFA</sequence>
<keyword evidence="1" id="KW-0732">Signal</keyword>
<feature type="chain" id="PRO_5030575056" evidence="1">
    <location>
        <begin position="17"/>
        <end position="873"/>
    </location>
</feature>
<evidence type="ECO:0000256" key="1">
    <source>
        <dbReference type="SAM" id="SignalP"/>
    </source>
</evidence>
<evidence type="ECO:0000313" key="2">
    <source>
        <dbReference type="EMBL" id="CAD9678095.1"/>
    </source>
</evidence>
<protein>
    <submittedName>
        <fullName evidence="2">Uncharacterized protein</fullName>
    </submittedName>
</protein>
<reference evidence="2" key="1">
    <citation type="submission" date="2021-01" db="EMBL/GenBank/DDBJ databases">
        <authorList>
            <person name="Corre E."/>
            <person name="Pelletier E."/>
            <person name="Niang G."/>
            <person name="Scheremetjew M."/>
            <person name="Finn R."/>
            <person name="Kale V."/>
            <person name="Holt S."/>
            <person name="Cochrane G."/>
            <person name="Meng A."/>
            <person name="Brown T."/>
            <person name="Cohen L."/>
        </authorList>
    </citation>
    <scope>NUCLEOTIDE SEQUENCE</scope>
    <source>
        <strain evidence="2">NY070348D</strain>
    </source>
</reference>
<gene>
    <name evidence="2" type="ORF">QSP1433_LOCUS6041</name>
</gene>
<dbReference type="AlphaFoldDB" id="A0A7S2WBC9"/>
<feature type="signal peptide" evidence="1">
    <location>
        <begin position="1"/>
        <end position="16"/>
    </location>
</feature>
<name>A0A7S2WBC9_9STRA</name>
<proteinExistence type="predicted"/>